<name>A0A316D617_9BACL</name>
<dbReference type="AlphaFoldDB" id="A0A316D617"/>
<sequence>MNEPTIKIPVAKLSPEKLQELARITTSVAKELTYDNGVVLGGVAADLNVLASELEARQVEAEQAHYKILHQMSEVLSVAGKQIVALHIELYEAKRLDAYDLFNVFEDRNIQGLLGCDVGEIFG</sequence>
<dbReference type="EMBL" id="QGGL01000012">
    <property type="protein sequence ID" value="PWK10180.1"/>
    <property type="molecule type" value="Genomic_DNA"/>
</dbReference>
<feature type="non-terminal residue" evidence="1">
    <location>
        <position position="123"/>
    </location>
</feature>
<dbReference type="RefSeq" id="WP_146201005.1">
    <property type="nucleotide sequence ID" value="NZ_QGGL01000012.1"/>
</dbReference>
<evidence type="ECO:0000313" key="2">
    <source>
        <dbReference type="Proteomes" id="UP000245634"/>
    </source>
</evidence>
<accession>A0A316D617</accession>
<proteinExistence type="predicted"/>
<reference evidence="1 2" key="1">
    <citation type="submission" date="2018-05" db="EMBL/GenBank/DDBJ databases">
        <title>Genomic Encyclopedia of Type Strains, Phase IV (KMG-IV): sequencing the most valuable type-strain genomes for metagenomic binning, comparative biology and taxonomic classification.</title>
        <authorList>
            <person name="Goeker M."/>
        </authorList>
    </citation>
    <scope>NUCLEOTIDE SEQUENCE [LARGE SCALE GENOMIC DNA]</scope>
    <source>
        <strain evidence="1 2">DSM 18773</strain>
    </source>
</reference>
<gene>
    <name evidence="1" type="ORF">C7459_1121</name>
</gene>
<protein>
    <submittedName>
        <fullName evidence="1">Uncharacterized protein</fullName>
    </submittedName>
</protein>
<dbReference type="Proteomes" id="UP000245634">
    <property type="component" value="Unassembled WGS sequence"/>
</dbReference>
<comment type="caution">
    <text evidence="1">The sequence shown here is derived from an EMBL/GenBank/DDBJ whole genome shotgun (WGS) entry which is preliminary data.</text>
</comment>
<keyword evidence="2" id="KW-1185">Reference proteome</keyword>
<organism evidence="1 2">
    <name type="scientific">Tumebacillus permanentifrigoris</name>
    <dbReference type="NCBI Taxonomy" id="378543"/>
    <lineage>
        <taxon>Bacteria</taxon>
        <taxon>Bacillati</taxon>
        <taxon>Bacillota</taxon>
        <taxon>Bacilli</taxon>
        <taxon>Bacillales</taxon>
        <taxon>Alicyclobacillaceae</taxon>
        <taxon>Tumebacillus</taxon>
    </lineage>
</organism>
<evidence type="ECO:0000313" key="1">
    <source>
        <dbReference type="EMBL" id="PWK10180.1"/>
    </source>
</evidence>